<evidence type="ECO:0000256" key="10">
    <source>
        <dbReference type="ARBA" id="ARBA00022989"/>
    </source>
</evidence>
<evidence type="ECO:0000313" key="14">
    <source>
        <dbReference type="EMBL" id="CAF1650150.1"/>
    </source>
</evidence>
<feature type="domain" description="Fringe-like glycosyltransferase" evidence="12">
    <location>
        <begin position="99"/>
        <end position="297"/>
    </location>
</feature>
<dbReference type="EMBL" id="CAJNRE010013843">
    <property type="protein sequence ID" value="CAF2122337.1"/>
    <property type="molecule type" value="Genomic_DNA"/>
</dbReference>
<dbReference type="GO" id="GO:0016263">
    <property type="term" value="F:glycoprotein-N-acetylgalactosamine 3-beta-galactosyltransferase activity"/>
    <property type="evidence" value="ECO:0007669"/>
    <property type="project" value="UniProtKB-EC"/>
</dbReference>
<keyword evidence="5" id="KW-0328">Glycosyltransferase</keyword>
<dbReference type="Pfam" id="PF02434">
    <property type="entry name" value="Fringe"/>
    <property type="match status" value="1"/>
</dbReference>
<dbReference type="PANTHER" id="PTHR23033">
    <property type="entry name" value="BETA1,3-GALACTOSYLTRANSFERASE"/>
    <property type="match status" value="1"/>
</dbReference>
<evidence type="ECO:0000256" key="7">
    <source>
        <dbReference type="ARBA" id="ARBA00022692"/>
    </source>
</evidence>
<evidence type="ECO:0000313" key="17">
    <source>
        <dbReference type="EMBL" id="CAF3967071.1"/>
    </source>
</evidence>
<comment type="caution">
    <text evidence="15">The sequence shown here is derived from an EMBL/GenBank/DDBJ whole genome shotgun (WGS) entry which is preliminary data.</text>
</comment>
<evidence type="ECO:0000256" key="8">
    <source>
        <dbReference type="ARBA" id="ARBA00022741"/>
    </source>
</evidence>
<dbReference type="PROSITE" id="PS51257">
    <property type="entry name" value="PROKAR_LIPOPROTEIN"/>
    <property type="match status" value="1"/>
</dbReference>
<dbReference type="Proteomes" id="UP000663855">
    <property type="component" value="Unassembled WGS sequence"/>
</dbReference>
<dbReference type="EMBL" id="CAJNOV010010033">
    <property type="protein sequence ID" value="CAF1385644.1"/>
    <property type="molecule type" value="Genomic_DNA"/>
</dbReference>
<name>A0A816VLI7_9BILA</name>
<evidence type="ECO:0000256" key="1">
    <source>
        <dbReference type="ARBA" id="ARBA00004606"/>
    </source>
</evidence>
<evidence type="ECO:0000256" key="2">
    <source>
        <dbReference type="ARBA" id="ARBA00004922"/>
    </source>
</evidence>
<comment type="subcellular location">
    <subcellularLocation>
        <location evidence="1">Membrane</location>
        <topology evidence="1">Single-pass type II membrane protein</topology>
    </subcellularLocation>
</comment>
<comment type="similarity">
    <text evidence="3">Belongs to the glycosyltransferase 31 family. Beta3-Gal-T subfamily.</text>
</comment>
<evidence type="ECO:0000313" key="19">
    <source>
        <dbReference type="Proteomes" id="UP000663824"/>
    </source>
</evidence>
<dbReference type="EMBL" id="CAJOBJ010002623">
    <property type="protein sequence ID" value="CAF3933293.1"/>
    <property type="molecule type" value="Genomic_DNA"/>
</dbReference>
<dbReference type="Proteomes" id="UP000676336">
    <property type="component" value="Unassembled WGS sequence"/>
</dbReference>
<proteinExistence type="inferred from homology"/>
<dbReference type="GO" id="GO:0000166">
    <property type="term" value="F:nucleotide binding"/>
    <property type="evidence" value="ECO:0007669"/>
    <property type="project" value="UniProtKB-KW"/>
</dbReference>
<evidence type="ECO:0000313" key="15">
    <source>
        <dbReference type="EMBL" id="CAF2122337.1"/>
    </source>
</evidence>
<evidence type="ECO:0000313" key="18">
    <source>
        <dbReference type="EMBL" id="CAF3971804.1"/>
    </source>
</evidence>
<dbReference type="Proteomes" id="UP000663824">
    <property type="component" value="Unassembled WGS sequence"/>
</dbReference>
<accession>A0A816VLI7</accession>
<evidence type="ECO:0000256" key="11">
    <source>
        <dbReference type="ARBA" id="ARBA00023136"/>
    </source>
</evidence>
<dbReference type="Gene3D" id="3.90.550.50">
    <property type="match status" value="1"/>
</dbReference>
<gene>
    <name evidence="18" type="ORF">BYL167_LOCUS12122</name>
    <name evidence="13" type="ORF">CJN711_LOCUS21180</name>
    <name evidence="16" type="ORF">GIL414_LOCUS8192</name>
    <name evidence="14" type="ORF">KQP761_LOCUS29815</name>
    <name evidence="15" type="ORF">MBJ925_LOCUS26156</name>
    <name evidence="17" type="ORF">SMN809_LOCUS10116</name>
</gene>
<comment type="pathway">
    <text evidence="2">Protein modification; protein glycosylation.</text>
</comment>
<dbReference type="EMBL" id="CAJOBH010003935">
    <property type="protein sequence ID" value="CAF3971804.1"/>
    <property type="molecule type" value="Genomic_DNA"/>
</dbReference>
<evidence type="ECO:0000313" key="13">
    <source>
        <dbReference type="EMBL" id="CAF1385644.1"/>
    </source>
</evidence>
<keyword evidence="9" id="KW-0735">Signal-anchor</keyword>
<evidence type="ECO:0000256" key="6">
    <source>
        <dbReference type="ARBA" id="ARBA00022679"/>
    </source>
</evidence>
<dbReference type="Proteomes" id="UP000681720">
    <property type="component" value="Unassembled WGS sequence"/>
</dbReference>
<dbReference type="GO" id="GO:0016020">
    <property type="term" value="C:membrane"/>
    <property type="evidence" value="ECO:0007669"/>
    <property type="project" value="UniProtKB-SubCell"/>
</dbReference>
<evidence type="ECO:0000256" key="5">
    <source>
        <dbReference type="ARBA" id="ARBA00022676"/>
    </source>
</evidence>
<keyword evidence="6" id="KW-0808">Transferase</keyword>
<sequence>MSISRIWLILGVSICLLLYSCFNGIPYYCSDIPSVLQLSNKSTIIFRKSSARKSFLCNYDTSSVAYPWTKGRSHPAKNLKTYCSKIPNPVSGWQKARRYQENDIAFIICTAASLYKTRAMSIQQTWASRVTNYYFLASKTYPSLPVTVIENTGEDYQSNTKKIFYGLELIHRKQKAIDPSERHKWYVVIGCDTYVNVPHILKLLEPYNFAQPYFIGGSVGEQLCYHKNGTAYKSHFVGGNTAHVFSAALVEALYPHLSVYVETVWPQPNHSAAGLSDVALSCLTFSLGYNMTILPGFWGRSPNGIIEEFGLKEALKVQEPSSWHYIHPAQMLDLDEFYSYQYVDRLTNDENWSELVDFFHLFLGTHYEMLRKRYPKDTAKLVQRTK</sequence>
<keyword evidence="10" id="KW-1133">Transmembrane helix</keyword>
<dbReference type="EMBL" id="CAJNOW010016425">
    <property type="protein sequence ID" value="CAF1650150.1"/>
    <property type="molecule type" value="Genomic_DNA"/>
</dbReference>
<protein>
    <recommendedName>
        <fullName evidence="4">N-acetylgalactosaminide beta-1,3-galactosyltransferase</fullName>
        <ecNumber evidence="4">2.4.1.122</ecNumber>
    </recommendedName>
</protein>
<dbReference type="InterPro" id="IPR003378">
    <property type="entry name" value="Fringe-like_glycosylTrfase"/>
</dbReference>
<keyword evidence="7" id="KW-0812">Transmembrane</keyword>
<dbReference type="OrthoDB" id="9977039at2759"/>
<evidence type="ECO:0000259" key="12">
    <source>
        <dbReference type="Pfam" id="PF02434"/>
    </source>
</evidence>
<keyword evidence="11" id="KW-0472">Membrane</keyword>
<dbReference type="EMBL" id="CAJOBI010003395">
    <property type="protein sequence ID" value="CAF3967071.1"/>
    <property type="molecule type" value="Genomic_DNA"/>
</dbReference>
<dbReference type="Proteomes" id="UP000681967">
    <property type="component" value="Unassembled WGS sequence"/>
</dbReference>
<dbReference type="InterPro" id="IPR026050">
    <property type="entry name" value="C1GALT1/C1GALT1_chp1"/>
</dbReference>
<keyword evidence="8" id="KW-0547">Nucleotide-binding</keyword>
<dbReference type="EC" id="2.4.1.122" evidence="4"/>
<dbReference type="AlphaFoldDB" id="A0A816VLI7"/>
<dbReference type="Proteomes" id="UP000663834">
    <property type="component" value="Unassembled WGS sequence"/>
</dbReference>
<evidence type="ECO:0000256" key="9">
    <source>
        <dbReference type="ARBA" id="ARBA00022968"/>
    </source>
</evidence>
<evidence type="ECO:0000256" key="3">
    <source>
        <dbReference type="ARBA" id="ARBA00006462"/>
    </source>
</evidence>
<evidence type="ECO:0000256" key="4">
    <source>
        <dbReference type="ARBA" id="ARBA00012557"/>
    </source>
</evidence>
<evidence type="ECO:0000313" key="16">
    <source>
        <dbReference type="EMBL" id="CAF3933293.1"/>
    </source>
</evidence>
<organism evidence="15 19">
    <name type="scientific">Rotaria magnacalcarata</name>
    <dbReference type="NCBI Taxonomy" id="392030"/>
    <lineage>
        <taxon>Eukaryota</taxon>
        <taxon>Metazoa</taxon>
        <taxon>Spiralia</taxon>
        <taxon>Gnathifera</taxon>
        <taxon>Rotifera</taxon>
        <taxon>Eurotatoria</taxon>
        <taxon>Bdelloidea</taxon>
        <taxon>Philodinida</taxon>
        <taxon>Philodinidae</taxon>
        <taxon>Rotaria</taxon>
    </lineage>
</organism>
<reference evidence="15" key="1">
    <citation type="submission" date="2021-02" db="EMBL/GenBank/DDBJ databases">
        <authorList>
            <person name="Nowell W R."/>
        </authorList>
    </citation>
    <scope>NUCLEOTIDE SEQUENCE</scope>
</reference>